<evidence type="ECO:0000256" key="3">
    <source>
        <dbReference type="ARBA" id="ARBA00022448"/>
    </source>
</evidence>
<evidence type="ECO:0000256" key="4">
    <source>
        <dbReference type="ARBA" id="ARBA00022692"/>
    </source>
</evidence>
<evidence type="ECO:0000256" key="1">
    <source>
        <dbReference type="ARBA" id="ARBA00004141"/>
    </source>
</evidence>
<dbReference type="InterPro" id="IPR017871">
    <property type="entry name" value="ABC_transporter-like_CS"/>
</dbReference>
<evidence type="ECO:0000256" key="7">
    <source>
        <dbReference type="ARBA" id="ARBA00022989"/>
    </source>
</evidence>
<keyword evidence="7 9" id="KW-1133">Transmembrane helix</keyword>
<evidence type="ECO:0000313" key="14">
    <source>
        <dbReference type="EMBL" id="SCF36761.1"/>
    </source>
</evidence>
<organism evidence="14 15">
    <name type="scientific">Micromonospora carbonacea</name>
    <dbReference type="NCBI Taxonomy" id="47853"/>
    <lineage>
        <taxon>Bacteria</taxon>
        <taxon>Bacillati</taxon>
        <taxon>Actinomycetota</taxon>
        <taxon>Actinomycetes</taxon>
        <taxon>Micromonosporales</taxon>
        <taxon>Micromonosporaceae</taxon>
        <taxon>Micromonospora</taxon>
    </lineage>
</organism>
<dbReference type="GO" id="GO:0005886">
    <property type="term" value="C:plasma membrane"/>
    <property type="evidence" value="ECO:0007669"/>
    <property type="project" value="UniProtKB-SubCell"/>
</dbReference>
<feature type="transmembrane region" description="Helical" evidence="9">
    <location>
        <begin position="239"/>
        <end position="260"/>
    </location>
</feature>
<dbReference type="GO" id="GO:0016887">
    <property type="term" value="F:ATP hydrolysis activity"/>
    <property type="evidence" value="ECO:0007669"/>
    <property type="project" value="InterPro"/>
</dbReference>
<dbReference type="PROSITE" id="PS50928">
    <property type="entry name" value="ABC_TM1"/>
    <property type="match status" value="1"/>
</dbReference>
<keyword evidence="6" id="KW-0067">ATP-binding</keyword>
<dbReference type="PANTHER" id="PTHR43776:SF7">
    <property type="entry name" value="D,D-DIPEPTIDE TRANSPORT ATP-BINDING PROTEIN DDPF-RELATED"/>
    <property type="match status" value="1"/>
</dbReference>
<dbReference type="PANTHER" id="PTHR43776">
    <property type="entry name" value="TRANSPORT ATP-BINDING PROTEIN"/>
    <property type="match status" value="1"/>
</dbReference>
<dbReference type="AlphaFoldDB" id="A0A1C4ZVC8"/>
<dbReference type="RefSeq" id="WP_218107388.1">
    <property type="nucleotide sequence ID" value="NZ_FMCT01000010.1"/>
</dbReference>
<dbReference type="SUPFAM" id="SSF52540">
    <property type="entry name" value="P-loop containing nucleoside triphosphate hydrolases"/>
    <property type="match status" value="2"/>
</dbReference>
<dbReference type="InterPro" id="IPR000515">
    <property type="entry name" value="MetI-like"/>
</dbReference>
<comment type="similarity">
    <text evidence="9">Belongs to the binding-protein-dependent transport system permease family.</text>
</comment>
<comment type="subcellular location">
    <subcellularLocation>
        <location evidence="9">Cell membrane</location>
        <topology evidence="9">Multi-pass membrane protein</topology>
    </subcellularLocation>
    <subcellularLocation>
        <location evidence="1">Membrane</location>
        <topology evidence="1">Multi-pass membrane protein</topology>
    </subcellularLocation>
</comment>
<keyword evidence="3 9" id="KW-0813">Transport</keyword>
<dbReference type="GO" id="GO:0055085">
    <property type="term" value="P:transmembrane transport"/>
    <property type="evidence" value="ECO:0007669"/>
    <property type="project" value="InterPro"/>
</dbReference>
<dbReference type="PROSITE" id="PS50893">
    <property type="entry name" value="ABC_TRANSPORTER_2"/>
    <property type="match status" value="2"/>
</dbReference>
<feature type="region of interest" description="Disordered" evidence="10">
    <location>
        <begin position="272"/>
        <end position="345"/>
    </location>
</feature>
<evidence type="ECO:0000256" key="11">
    <source>
        <dbReference type="SAM" id="SignalP"/>
    </source>
</evidence>
<dbReference type="EMBL" id="FMCT01000010">
    <property type="protein sequence ID" value="SCF36761.1"/>
    <property type="molecule type" value="Genomic_DNA"/>
</dbReference>
<keyword evidence="15" id="KW-1185">Reference proteome</keyword>
<evidence type="ECO:0000313" key="15">
    <source>
        <dbReference type="Proteomes" id="UP000183585"/>
    </source>
</evidence>
<feature type="compositionally biased region" description="Basic and acidic residues" evidence="10">
    <location>
        <begin position="279"/>
        <end position="290"/>
    </location>
</feature>
<reference evidence="15" key="1">
    <citation type="submission" date="2016-06" db="EMBL/GenBank/DDBJ databases">
        <authorList>
            <person name="Varghese N."/>
            <person name="Submissions Spin"/>
        </authorList>
    </citation>
    <scope>NUCLEOTIDE SEQUENCE [LARGE SCALE GENOMIC DNA]</scope>
    <source>
        <strain evidence="15">DSM 43168</strain>
    </source>
</reference>
<dbReference type="STRING" id="47853.TK50_30640"/>
<feature type="chain" id="PRO_5008710602" evidence="11">
    <location>
        <begin position="38"/>
        <end position="884"/>
    </location>
</feature>
<dbReference type="InterPro" id="IPR027417">
    <property type="entry name" value="P-loop_NTPase"/>
</dbReference>
<dbReference type="GO" id="GO:0005524">
    <property type="term" value="F:ATP binding"/>
    <property type="evidence" value="ECO:0007669"/>
    <property type="project" value="UniProtKB-KW"/>
</dbReference>
<comment type="similarity">
    <text evidence="2">Belongs to the ABC transporter superfamily.</text>
</comment>
<evidence type="ECO:0000256" key="10">
    <source>
        <dbReference type="SAM" id="MobiDB-lite"/>
    </source>
</evidence>
<dbReference type="Pfam" id="PF00005">
    <property type="entry name" value="ABC_tran"/>
    <property type="match status" value="2"/>
</dbReference>
<evidence type="ECO:0000256" key="2">
    <source>
        <dbReference type="ARBA" id="ARBA00005417"/>
    </source>
</evidence>
<feature type="transmembrane region" description="Helical" evidence="9">
    <location>
        <begin position="110"/>
        <end position="128"/>
    </location>
</feature>
<dbReference type="CDD" id="cd06261">
    <property type="entry name" value="TM_PBP2"/>
    <property type="match status" value="1"/>
</dbReference>
<dbReference type="Pfam" id="PF00528">
    <property type="entry name" value="BPD_transp_1"/>
    <property type="match status" value="1"/>
</dbReference>
<feature type="transmembrane region" description="Helical" evidence="9">
    <location>
        <begin position="198"/>
        <end position="219"/>
    </location>
</feature>
<evidence type="ECO:0000256" key="6">
    <source>
        <dbReference type="ARBA" id="ARBA00022840"/>
    </source>
</evidence>
<feature type="domain" description="ABC transporter" evidence="12">
    <location>
        <begin position="634"/>
        <end position="877"/>
    </location>
</feature>
<evidence type="ECO:0000256" key="8">
    <source>
        <dbReference type="ARBA" id="ARBA00023136"/>
    </source>
</evidence>
<dbReference type="InterPro" id="IPR035906">
    <property type="entry name" value="MetI-like_sf"/>
</dbReference>
<dbReference type="Gene3D" id="3.40.50.300">
    <property type="entry name" value="P-loop containing nucleotide triphosphate hydrolases"/>
    <property type="match status" value="2"/>
</dbReference>
<sequence>MSPPGRRHRTPARLRLAVGVALLAVPLLVAVAGPALAGDAAPRGRPFDPGGAFGTDFVGRDVLRQALLGGRSVVGVALAATALAYLAGVPLGLLAALTRRRWVDELVMRPLDLLLAVPSLILLILLAATAPRGPATLVGIVALIGLPEVARISRAAALPLAHGPAMEAMRLYRETWWRRAVGHVVTGSRRVLLADAGVRFVGALYLVATASFLGVGVAPDAADWAVMVDRNRAGLLLQPWSVLVPAALLVALAVGVNLVADRLLTTRGDATGRAAAGEDTPRDDAGHDAGRGGAATEEAAREDAGPVGPPGRAVPGPRRPAGRERRADPTAAGRPTSPVDSCPPVRVVGLDAGVAGRRLLAGVSFTVAAGEVLALVGRSGSGKTTAGRALLGEAGPGVRLAGRVEVAGRPVSPATPPPPGVVGYVPQQPSAALNPVRRVGAVLREVARRHARPVRRTPGRPSRGAAARTTVAGREAVRRAVADVLARVDLPADREFLRRFPHQLSGGQQQRLVVAHALLARARVLVADEPTTGQDSLTRRDVAHELRALADAGLAVVLLSHDLHLVRAVADRLVVLDAGVVVEAGAAADVLAAPRDERTRRLLAPAPAAPSAPAPAAPRVAVPRAAAPAGAPALRVRDLAAAHRAGARRRGVLHAVTAAVAPGGCLAVVGRSGSGKTTFARCVAGLHPPRGGTVGLGGRPLAATLDRRTRADLAAVQYVFQDARASFHPHRSVLEQVSRAAVRLRALPPARARDAARRVLGETGLTADVVARRPDRLSGGELQRAALARALLAEPRVVICDEITSGLDAVSRDRIVALVDRLRRTRGLALVVISHDRDVVARLADHVVVLDAGRVVEAGPAAALLTAARHPLTRALLHTSQPAA</sequence>
<name>A0A1C4ZVC8_9ACTN</name>
<feature type="signal peptide" evidence="11">
    <location>
        <begin position="1"/>
        <end position="37"/>
    </location>
</feature>
<proteinExistence type="inferred from homology"/>
<feature type="domain" description="ABC transmembrane type-1" evidence="13">
    <location>
        <begin position="70"/>
        <end position="260"/>
    </location>
</feature>
<dbReference type="Gene3D" id="1.10.3720.10">
    <property type="entry name" value="MetI-like"/>
    <property type="match status" value="1"/>
</dbReference>
<feature type="compositionally biased region" description="Basic residues" evidence="10">
    <location>
        <begin position="449"/>
        <end position="458"/>
    </location>
</feature>
<keyword evidence="8 9" id="KW-0472">Membrane</keyword>
<evidence type="ECO:0000256" key="5">
    <source>
        <dbReference type="ARBA" id="ARBA00022741"/>
    </source>
</evidence>
<dbReference type="SUPFAM" id="SSF161098">
    <property type="entry name" value="MetI-like"/>
    <property type="match status" value="1"/>
</dbReference>
<keyword evidence="11" id="KW-0732">Signal</keyword>
<dbReference type="SMART" id="SM00382">
    <property type="entry name" value="AAA"/>
    <property type="match status" value="2"/>
</dbReference>
<dbReference type="InterPro" id="IPR003593">
    <property type="entry name" value="AAA+_ATPase"/>
</dbReference>
<feature type="domain" description="ABC transporter" evidence="12">
    <location>
        <begin position="345"/>
        <end position="603"/>
    </location>
</feature>
<gene>
    <name evidence="14" type="ORF">GA0070563_11019</name>
</gene>
<keyword evidence="5" id="KW-0547">Nucleotide-binding</keyword>
<dbReference type="Proteomes" id="UP000183585">
    <property type="component" value="Unassembled WGS sequence"/>
</dbReference>
<feature type="region of interest" description="Disordered" evidence="10">
    <location>
        <begin position="449"/>
        <end position="470"/>
    </location>
</feature>
<dbReference type="InterPro" id="IPR050319">
    <property type="entry name" value="ABC_transp_ATP-bind"/>
</dbReference>
<dbReference type="PROSITE" id="PS00211">
    <property type="entry name" value="ABC_TRANSPORTER_1"/>
    <property type="match status" value="1"/>
</dbReference>
<evidence type="ECO:0000259" key="13">
    <source>
        <dbReference type="PROSITE" id="PS50928"/>
    </source>
</evidence>
<feature type="transmembrane region" description="Helical" evidence="9">
    <location>
        <begin position="73"/>
        <end position="98"/>
    </location>
</feature>
<accession>A0A1C4ZVC8</accession>
<protein>
    <submittedName>
        <fullName evidence="14">ABC-type glutathione transport system ATPase component, contains duplicated ATPase domain</fullName>
    </submittedName>
</protein>
<evidence type="ECO:0000259" key="12">
    <source>
        <dbReference type="PROSITE" id="PS50893"/>
    </source>
</evidence>
<keyword evidence="4 9" id="KW-0812">Transmembrane</keyword>
<evidence type="ECO:0000256" key="9">
    <source>
        <dbReference type="RuleBase" id="RU363032"/>
    </source>
</evidence>
<dbReference type="InterPro" id="IPR003439">
    <property type="entry name" value="ABC_transporter-like_ATP-bd"/>
</dbReference>